<dbReference type="Pfam" id="PF00535">
    <property type="entry name" value="Glycos_transf_2"/>
    <property type="match status" value="1"/>
</dbReference>
<keyword evidence="2 9" id="KW-0328">Glycosyltransferase</keyword>
<feature type="transmembrane region" description="Helical" evidence="7">
    <location>
        <begin position="288"/>
        <end position="309"/>
    </location>
</feature>
<dbReference type="InterPro" id="IPR029044">
    <property type="entry name" value="Nucleotide-diphossugar_trans"/>
</dbReference>
<evidence type="ECO:0000256" key="2">
    <source>
        <dbReference type="ARBA" id="ARBA00022676"/>
    </source>
</evidence>
<gene>
    <name evidence="9" type="primary">ykoT</name>
    <name evidence="9" type="ORF">NCTC12714_00390</name>
</gene>
<accession>A0A377PTA2</accession>
<dbReference type="InterPro" id="IPR001173">
    <property type="entry name" value="Glyco_trans_2-like"/>
</dbReference>
<dbReference type="CDD" id="cd04187">
    <property type="entry name" value="DPM1_like_bac"/>
    <property type="match status" value="1"/>
</dbReference>
<dbReference type="RefSeq" id="WP_233708785.1">
    <property type="nucleotide sequence ID" value="NZ_FZML01000002.1"/>
</dbReference>
<organism evidence="9 10">
    <name type="scientific">Helicobacter muridarum</name>
    <dbReference type="NCBI Taxonomy" id="216"/>
    <lineage>
        <taxon>Bacteria</taxon>
        <taxon>Pseudomonadati</taxon>
        <taxon>Campylobacterota</taxon>
        <taxon>Epsilonproteobacteria</taxon>
        <taxon>Campylobacterales</taxon>
        <taxon>Helicobacteraceae</taxon>
        <taxon>Helicobacter</taxon>
    </lineage>
</organism>
<keyword evidence="6 7" id="KW-0472">Membrane</keyword>
<dbReference type="GO" id="GO:0016757">
    <property type="term" value="F:glycosyltransferase activity"/>
    <property type="evidence" value="ECO:0007669"/>
    <property type="project" value="UniProtKB-KW"/>
</dbReference>
<evidence type="ECO:0000259" key="8">
    <source>
        <dbReference type="Pfam" id="PF00535"/>
    </source>
</evidence>
<proteinExistence type="predicted"/>
<dbReference type="Gene3D" id="3.90.550.10">
    <property type="entry name" value="Spore Coat Polysaccharide Biosynthesis Protein SpsA, Chain A"/>
    <property type="match status" value="1"/>
</dbReference>
<evidence type="ECO:0000256" key="4">
    <source>
        <dbReference type="ARBA" id="ARBA00022692"/>
    </source>
</evidence>
<dbReference type="Proteomes" id="UP000255139">
    <property type="component" value="Unassembled WGS sequence"/>
</dbReference>
<keyword evidence="4 7" id="KW-0812">Transmembrane</keyword>
<dbReference type="InterPro" id="IPR050256">
    <property type="entry name" value="Glycosyltransferase_2"/>
</dbReference>
<protein>
    <submittedName>
        <fullName evidence="9">Uncharacterized glycosyltransferase ykoT</fullName>
        <ecNumber evidence="9">2.4.-.-</ecNumber>
    </submittedName>
</protein>
<comment type="subcellular location">
    <subcellularLocation>
        <location evidence="1">Membrane</location>
        <topology evidence="1">Multi-pass membrane protein</topology>
    </subcellularLocation>
</comment>
<evidence type="ECO:0000256" key="6">
    <source>
        <dbReference type="ARBA" id="ARBA00023136"/>
    </source>
</evidence>
<keyword evidence="5 7" id="KW-1133">Transmembrane helix</keyword>
<reference evidence="9 10" key="1">
    <citation type="submission" date="2018-06" db="EMBL/GenBank/DDBJ databases">
        <authorList>
            <consortium name="Pathogen Informatics"/>
            <person name="Doyle S."/>
        </authorList>
    </citation>
    <scope>NUCLEOTIDE SEQUENCE [LARGE SCALE GENOMIC DNA]</scope>
    <source>
        <strain evidence="9 10">NCTC12714</strain>
    </source>
</reference>
<feature type="domain" description="Glycosyltransferase 2-like" evidence="8">
    <location>
        <begin position="30"/>
        <end position="226"/>
    </location>
</feature>
<dbReference type="PANTHER" id="PTHR48090:SF1">
    <property type="entry name" value="PROPHAGE BACTOPRENOL GLUCOSYL TRANSFERASE HOMOLOG"/>
    <property type="match status" value="1"/>
</dbReference>
<dbReference type="EMBL" id="UGJE01000002">
    <property type="protein sequence ID" value="STQ85604.1"/>
    <property type="molecule type" value="Genomic_DNA"/>
</dbReference>
<dbReference type="SUPFAM" id="SSF53448">
    <property type="entry name" value="Nucleotide-diphospho-sugar transferases"/>
    <property type="match status" value="1"/>
</dbReference>
<evidence type="ECO:0000256" key="5">
    <source>
        <dbReference type="ARBA" id="ARBA00022989"/>
    </source>
</evidence>
<evidence type="ECO:0000313" key="10">
    <source>
        <dbReference type="Proteomes" id="UP000255139"/>
    </source>
</evidence>
<evidence type="ECO:0000256" key="7">
    <source>
        <dbReference type="SAM" id="Phobius"/>
    </source>
</evidence>
<dbReference type="AlphaFoldDB" id="A0A377PTA2"/>
<dbReference type="GO" id="GO:0005886">
    <property type="term" value="C:plasma membrane"/>
    <property type="evidence" value="ECO:0007669"/>
    <property type="project" value="TreeGrafter"/>
</dbReference>
<sequence length="371" mass="42027">MIAEMIKSDDNAKTLVMQHDTHSNTPILYLVLPAFNEEEVIEKTLDVLSNKLCALIAEGIIAIQSSIVIIDDGSRDRTWDIIKNKAKINAQPLQSINNYDIQLNNSSINSTKINIQSPHIVALKLSRNFGHQNALLAGLHYATNKCDCSISMDCDLQQDEEKIFEFIEKFNHGSDIVMGVRNDRQGDSGFKKYSALGFYWLMQSLGVKIVRNHADFRLLSNKALQHLASYTEFHFFLRALVLDMGFKQDVVYFDVKPRFAGSSKYSLSKMLAFAWNGITSFSIKPLRIVSTLGAMIFLLSIFFGLYALYVKFFTNNAVYGWASTLILLCFFSGLQLLSLGIIGEYIGKMYQEVKARPKYCIDEILDSKRIE</sequence>
<keyword evidence="3 9" id="KW-0808">Transferase</keyword>
<name>A0A377PTA2_9HELI</name>
<evidence type="ECO:0000256" key="1">
    <source>
        <dbReference type="ARBA" id="ARBA00004141"/>
    </source>
</evidence>
<evidence type="ECO:0000256" key="3">
    <source>
        <dbReference type="ARBA" id="ARBA00022679"/>
    </source>
</evidence>
<feature type="transmembrane region" description="Helical" evidence="7">
    <location>
        <begin position="321"/>
        <end position="346"/>
    </location>
</feature>
<evidence type="ECO:0000313" key="9">
    <source>
        <dbReference type="EMBL" id="STQ85604.1"/>
    </source>
</evidence>
<dbReference type="PANTHER" id="PTHR48090">
    <property type="entry name" value="UNDECAPRENYL-PHOSPHATE 4-DEOXY-4-FORMAMIDO-L-ARABINOSE TRANSFERASE-RELATED"/>
    <property type="match status" value="1"/>
</dbReference>
<dbReference type="EC" id="2.4.-.-" evidence="9"/>
<keyword evidence="10" id="KW-1185">Reference proteome</keyword>